<dbReference type="EMBL" id="GBXM01054466">
    <property type="protein sequence ID" value="JAH54111.1"/>
    <property type="molecule type" value="Transcribed_RNA"/>
</dbReference>
<reference evidence="1" key="2">
    <citation type="journal article" date="2015" name="Fish Shellfish Immunol.">
        <title>Early steps in the European eel (Anguilla anguilla)-Vibrio vulnificus interaction in the gills: Role of the RtxA13 toxin.</title>
        <authorList>
            <person name="Callol A."/>
            <person name="Pajuelo D."/>
            <person name="Ebbesson L."/>
            <person name="Teles M."/>
            <person name="MacKenzie S."/>
            <person name="Amaro C."/>
        </authorList>
    </citation>
    <scope>NUCLEOTIDE SEQUENCE</scope>
</reference>
<reference evidence="1" key="1">
    <citation type="submission" date="2014-11" db="EMBL/GenBank/DDBJ databases">
        <authorList>
            <person name="Amaro Gonzalez C."/>
        </authorList>
    </citation>
    <scope>NUCLEOTIDE SEQUENCE</scope>
</reference>
<dbReference type="AlphaFoldDB" id="A0A0E9TKI3"/>
<accession>A0A0E9TKI3</accession>
<evidence type="ECO:0000313" key="1">
    <source>
        <dbReference type="EMBL" id="JAH54111.1"/>
    </source>
</evidence>
<sequence length="39" mass="4722">MARLKRLWRTMVSHKPVHSLSLHFSGLSWQIILCVFQKW</sequence>
<protein>
    <submittedName>
        <fullName evidence="1">Uncharacterized protein</fullName>
    </submittedName>
</protein>
<name>A0A0E9TKI3_ANGAN</name>
<proteinExistence type="predicted"/>
<organism evidence="1">
    <name type="scientific">Anguilla anguilla</name>
    <name type="common">European freshwater eel</name>
    <name type="synonym">Muraena anguilla</name>
    <dbReference type="NCBI Taxonomy" id="7936"/>
    <lineage>
        <taxon>Eukaryota</taxon>
        <taxon>Metazoa</taxon>
        <taxon>Chordata</taxon>
        <taxon>Craniata</taxon>
        <taxon>Vertebrata</taxon>
        <taxon>Euteleostomi</taxon>
        <taxon>Actinopterygii</taxon>
        <taxon>Neopterygii</taxon>
        <taxon>Teleostei</taxon>
        <taxon>Anguilliformes</taxon>
        <taxon>Anguillidae</taxon>
        <taxon>Anguilla</taxon>
    </lineage>
</organism>